<organism evidence="1 2">
    <name type="scientific">Priapulus caudatus</name>
    <name type="common">Priapulid worm</name>
    <dbReference type="NCBI Taxonomy" id="37621"/>
    <lineage>
        <taxon>Eukaryota</taxon>
        <taxon>Metazoa</taxon>
        <taxon>Ecdysozoa</taxon>
        <taxon>Scalidophora</taxon>
        <taxon>Priapulida</taxon>
        <taxon>Priapulimorpha</taxon>
        <taxon>Priapulimorphida</taxon>
        <taxon>Priapulidae</taxon>
        <taxon>Priapulus</taxon>
    </lineage>
</organism>
<evidence type="ECO:0000313" key="1">
    <source>
        <dbReference type="Proteomes" id="UP000695022"/>
    </source>
</evidence>
<dbReference type="GeneID" id="106811778"/>
<dbReference type="RefSeq" id="XP_014670981.1">
    <property type="nucleotide sequence ID" value="XM_014815495.1"/>
</dbReference>
<dbReference type="Proteomes" id="UP000695022">
    <property type="component" value="Unplaced"/>
</dbReference>
<accession>A0ABM1EFL0</accession>
<name>A0ABM1EFL0_PRICU</name>
<reference evidence="2" key="1">
    <citation type="submission" date="2025-08" db="UniProtKB">
        <authorList>
            <consortium name="RefSeq"/>
        </authorList>
    </citation>
    <scope>IDENTIFICATION</scope>
</reference>
<protein>
    <submittedName>
        <fullName evidence="2">Uncharacterized protein LOC106811778</fullName>
    </submittedName>
</protein>
<sequence length="110" mass="12061">MSPLTSTLLKESVKALRLVVNSPGNAKMFSAAMLAASIALPRVSIAEEKLLEMARRQLSDASTSSSKGFTSYESKIMAVIVLHQLNISLQRLRTEAPAHFCTYILERPLI</sequence>
<proteinExistence type="predicted"/>
<keyword evidence="1" id="KW-1185">Reference proteome</keyword>
<evidence type="ECO:0000313" key="2">
    <source>
        <dbReference type="RefSeq" id="XP_014670981.1"/>
    </source>
</evidence>
<gene>
    <name evidence="2" type="primary">LOC106811778</name>
</gene>